<evidence type="ECO:0000313" key="11">
    <source>
        <dbReference type="EMBL" id="CAE6178446.1"/>
    </source>
</evidence>
<dbReference type="InterPro" id="IPR027417">
    <property type="entry name" value="P-loop_NTPase"/>
</dbReference>
<dbReference type="GO" id="GO:0007030">
    <property type="term" value="P:Golgi organization"/>
    <property type="evidence" value="ECO:0007669"/>
    <property type="project" value="InterPro"/>
</dbReference>
<dbReference type="Pfam" id="PF00004">
    <property type="entry name" value="AAA"/>
    <property type="match status" value="1"/>
</dbReference>
<evidence type="ECO:0000256" key="6">
    <source>
        <dbReference type="ARBA" id="ARBA00023034"/>
    </source>
</evidence>
<proteinExistence type="inferred from homology"/>
<dbReference type="PANTHER" id="PTHR12961">
    <property type="entry name" value="CONSERVED OLIGOMERIC GOLGI COMPLEX COMPONENT 2"/>
    <property type="match status" value="1"/>
</dbReference>
<dbReference type="EMBL" id="LR999457">
    <property type="protein sequence ID" value="CAE6178446.1"/>
    <property type="molecule type" value="Genomic_DNA"/>
</dbReference>
<evidence type="ECO:0000256" key="4">
    <source>
        <dbReference type="ARBA" id="ARBA00022448"/>
    </source>
</evidence>
<dbReference type="InterPro" id="IPR009316">
    <property type="entry name" value="COG2"/>
</dbReference>
<dbReference type="GO" id="GO:0016887">
    <property type="term" value="F:ATP hydrolysis activity"/>
    <property type="evidence" value="ECO:0007669"/>
    <property type="project" value="InterPro"/>
</dbReference>
<dbReference type="InterPro" id="IPR024603">
    <property type="entry name" value="COG_complex_COG2_C"/>
</dbReference>
<keyword evidence="12" id="KW-1185">Reference proteome</keyword>
<dbReference type="GO" id="GO:0015031">
    <property type="term" value="P:protein transport"/>
    <property type="evidence" value="ECO:0007669"/>
    <property type="project" value="UniProtKB-KW"/>
</dbReference>
<dbReference type="InterPro" id="IPR024602">
    <property type="entry name" value="COG_su2_N"/>
</dbReference>
<feature type="compositionally biased region" description="Basic and acidic residues" evidence="9">
    <location>
        <begin position="267"/>
        <end position="279"/>
    </location>
</feature>
<dbReference type="SUPFAM" id="SSF49879">
    <property type="entry name" value="SMAD/FHA domain"/>
    <property type="match status" value="1"/>
</dbReference>
<accession>A0A8S2ASD5</accession>
<dbReference type="SUPFAM" id="SSF52540">
    <property type="entry name" value="P-loop containing nucleoside triphosphate hydrolases"/>
    <property type="match status" value="1"/>
</dbReference>
<feature type="compositionally biased region" description="Polar residues" evidence="9">
    <location>
        <begin position="1"/>
        <end position="10"/>
    </location>
</feature>
<comment type="similarity">
    <text evidence="2">Belongs to the COG2 family.</text>
</comment>
<dbReference type="InterPro" id="IPR003593">
    <property type="entry name" value="AAA+_ATPase"/>
</dbReference>
<feature type="region of interest" description="Disordered" evidence="9">
    <location>
        <begin position="1131"/>
        <end position="1152"/>
    </location>
</feature>
<feature type="domain" description="AAA+ ATPase" evidence="10">
    <location>
        <begin position="839"/>
        <end position="976"/>
    </location>
</feature>
<dbReference type="InterPro" id="IPR056653">
    <property type="entry name" value="DUF7751"/>
</dbReference>
<dbReference type="GO" id="GO:0006891">
    <property type="term" value="P:intra-Golgi vesicle-mediated transport"/>
    <property type="evidence" value="ECO:0007669"/>
    <property type="project" value="TreeGrafter"/>
</dbReference>
<evidence type="ECO:0000256" key="9">
    <source>
        <dbReference type="SAM" id="MobiDB-lite"/>
    </source>
</evidence>
<dbReference type="Pfam" id="PF06148">
    <property type="entry name" value="COG2_N"/>
    <property type="match status" value="1"/>
</dbReference>
<dbReference type="FunFam" id="3.40.50.300:FF:000416">
    <property type="entry name" value="p-loop nucleoside triphosphate hydrolase superfamily protein"/>
    <property type="match status" value="1"/>
</dbReference>
<dbReference type="InterPro" id="IPR008984">
    <property type="entry name" value="SMAD_FHA_dom_sf"/>
</dbReference>
<evidence type="ECO:0000256" key="3">
    <source>
        <dbReference type="ARBA" id="ARBA00020977"/>
    </source>
</evidence>
<feature type="region of interest" description="Disordered" evidence="9">
    <location>
        <begin position="1"/>
        <end position="68"/>
    </location>
</feature>
<keyword evidence="6" id="KW-0333">Golgi apparatus</keyword>
<feature type="compositionally biased region" description="Low complexity" evidence="9">
    <location>
        <begin position="11"/>
        <end position="21"/>
    </location>
</feature>
<evidence type="ECO:0000256" key="5">
    <source>
        <dbReference type="ARBA" id="ARBA00022927"/>
    </source>
</evidence>
<protein>
    <recommendedName>
        <fullName evidence="3">Conserved oligomeric Golgi complex subunit 2</fullName>
    </recommendedName>
    <alternativeName>
        <fullName evidence="8">Component of oligomeric Golgi complex 2</fullName>
    </alternativeName>
</protein>
<dbReference type="SMART" id="SM00382">
    <property type="entry name" value="AAA"/>
    <property type="match status" value="1"/>
</dbReference>
<dbReference type="GO" id="GO:0005524">
    <property type="term" value="F:ATP binding"/>
    <property type="evidence" value="ECO:0007669"/>
    <property type="project" value="InterPro"/>
</dbReference>
<comment type="subcellular location">
    <subcellularLocation>
        <location evidence="1">Golgi apparatus membrane</location>
        <topology evidence="1">Peripheral membrane protein</topology>
    </subcellularLocation>
</comment>
<reference evidence="11" key="1">
    <citation type="submission" date="2021-01" db="EMBL/GenBank/DDBJ databases">
        <authorList>
            <person name="Bezrukov I."/>
        </authorList>
    </citation>
    <scope>NUCLEOTIDE SEQUENCE</scope>
</reference>
<evidence type="ECO:0000256" key="8">
    <source>
        <dbReference type="ARBA" id="ARBA00031344"/>
    </source>
</evidence>
<feature type="region of interest" description="Disordered" evidence="9">
    <location>
        <begin position="466"/>
        <end position="485"/>
    </location>
</feature>
<keyword evidence="5" id="KW-0653">Protein transport</keyword>
<dbReference type="InterPro" id="IPR041569">
    <property type="entry name" value="AAA_lid_3"/>
</dbReference>
<evidence type="ECO:0000259" key="10">
    <source>
        <dbReference type="SMART" id="SM00382"/>
    </source>
</evidence>
<feature type="region of interest" description="Disordered" evidence="9">
    <location>
        <begin position="267"/>
        <end position="287"/>
    </location>
</feature>
<name>A0A8S2ASD5_ARAAE</name>
<evidence type="ECO:0000256" key="7">
    <source>
        <dbReference type="ARBA" id="ARBA00023136"/>
    </source>
</evidence>
<evidence type="ECO:0000256" key="2">
    <source>
        <dbReference type="ARBA" id="ARBA00007603"/>
    </source>
</evidence>
<dbReference type="Gene3D" id="2.60.200.20">
    <property type="match status" value="1"/>
</dbReference>
<dbReference type="InterPro" id="IPR003959">
    <property type="entry name" value="ATPase_AAA_core"/>
</dbReference>
<dbReference type="Gene3D" id="3.40.50.300">
    <property type="entry name" value="P-loop containing nucleotide triphosphate hydrolases"/>
    <property type="match status" value="1"/>
</dbReference>
<dbReference type="Pfam" id="PF12022">
    <property type="entry name" value="COG2_C"/>
    <property type="match status" value="2"/>
</dbReference>
<dbReference type="Proteomes" id="UP000682877">
    <property type="component" value="Chromosome 7"/>
</dbReference>
<dbReference type="InterPro" id="IPR003960">
    <property type="entry name" value="ATPase_AAA_CS"/>
</dbReference>
<evidence type="ECO:0000256" key="1">
    <source>
        <dbReference type="ARBA" id="ARBA00004395"/>
    </source>
</evidence>
<dbReference type="PANTHER" id="PTHR12961:SF0">
    <property type="entry name" value="CONSERVED OLIGOMERIC GOLGI COMPLEX SUBUNIT 2"/>
    <property type="match status" value="1"/>
</dbReference>
<dbReference type="GO" id="GO:0017119">
    <property type="term" value="C:Golgi transport complex"/>
    <property type="evidence" value="ECO:0007669"/>
    <property type="project" value="TreeGrafter"/>
</dbReference>
<dbReference type="Pfam" id="PF24933">
    <property type="entry name" value="DUF7751"/>
    <property type="match status" value="1"/>
</dbReference>
<feature type="compositionally biased region" description="Low complexity" evidence="9">
    <location>
        <begin position="475"/>
        <end position="485"/>
    </location>
</feature>
<sequence>MVSPGRSESTSGDNNSPSPDGSSDKRPSPSPADKSPSKRQKLEGGGASAAKETDTLPPSDSGKCVLGDNTSTSEDAKIDAYAVAVTTAQPPPVAEGSTPILEENAYFARWIYLHSKFEFPWCRLISQSAQYPSIEIFQSTYTVGSSVTCSFTFEDRELSSYLFKITRIQRKGNVVAVLETTGKRGYVLVNRIYVEKKVNQVLNSGDEVVIRFSRNTYAFIYQQLPKVPAKAGSVQVPAGKFLELEREARDPTGSSIFSSLKSLKQDLSRRKSSSHESSKSHQAPESVVQVDGMGAVSSHNQDSKMQILDEINEVTSKSQQASTSGNGLQSAIVREGIQAGIVEGENLEVSIKTFPYYLSEHTKATLIHTSFIHLKKKEYAHFVSDMTHLNPRILLSGPAGSEIYQETLAKALANDLEAKLLIFDSNPILGALAAKEIESLRDGLASNKSCKLPNQSIELIDQGKSPDLSAGGGVASSPSPATSSSDRVKFVGTELYSGSSTLGLRGPPKGITGKVILVFDENPSAKVGVRFDKPIPDGVDLGELCETGHGFFCKATDLKFKSSSSEALAKLLVNTLFEVVHTESRTRPLILFLKDAEKSVVGNSDLYSAFQIRLEYLPDNVIVIGSQTHSDHLKEKDIGRQKEQGNEVPQATELLAELFENKVPIQMPQDEELLTLWKHQMNRDAEISKVKANFYHLRMVLRLCGLGCEGIETLCMKDLTLQSDSAEKIIGWAFSNHISNNPDTDPAKIILSRESIEFGIGLLQGDLKGSRSSKRSLKDIVTENEFEERLLSDVILPSDIDVTFDDIGALEKVKDTLKELVMLPLQRPELFCKGQLTKPCKGILLFGPPGTGKTMLAKAVAKEAVANFINISMSSITSKWFGEGEKYVKAVFSLASKMSPCVIFVDEVDSMLGRRENRQGHEAMRKMKNEFMMHWDGLTTKEMERVLVLAATNRPFDLDEAVIRRLPRRLMVGLPDTSNRAYILKVILAKENVSPGLDINWIASMTNGYSGSDLKNLCVTAAHRPIKELVEKEKRERDAALAEGKVPPALRGSSDLRALNMEDFRYAHEQVCASVLLESANMTTLQQWNEIYGEGGSRKQQSFSFYMHRVDQTESTQLYNRSISHSEEAAKRKMSDLVATSPSPSSAPRSATDFFSDPYDSHPLWFKPSLFLSPNFDSESYISELRTFVPFDTLRSELRSHLASLNRELVDLINRDYADFVNLSTKLVDIDAAVVRMRAPLLELREKITGFRGSLEAALFALRNGLQQRSDAAAAREVLELLLDTFHVVSKVEKLIKVLPSTPSDWQNEDANSMGRSSMNYENSTQQDGTTMRETQSMLLERIASEMNRLKFYMAHAQNLPFIENMEKRIQSASVLLDASLGHCFIDGLNNSDTSVLYNCLRAYAAIDNTNNAEEIFRTTIVAPFIQKIITHETSTDAAGTSGDELENDYKQIKHFIAKDCKMLLEISSTDKSGLHVFDFLANSILKEVLWAIQKVKPGAFSPGRPTEFLKNYKASVDFLAYLEGYCPSRSAVTKFRAEAICIEFMKQWNVGVYFSLRFQEIAGALDSALTSPSLVFIQDSDKRSSLNLILRQSDTLLECLRSYSIWVSSAMNNRKSNASPSPGCEWAVSATAEDFVYVIHDVNCLVSEVCGDYLGHISQYLSSCSTEVLDVVRMSIEQGGASLEKVLPLVTKTIIDVIVDKSVEDLRQLKGITATYRMTNKPLPVRHSPYVVGLLRPVKNYLTQKTREELLHGSVSEITRRYYELAAELVSVARKTESSLQKLRQNAQRRAGAASGVSDQNVSETDKMCMQLFLDIQEYGRNVSALGLKPADIPEYCSFWQCVAPADRQNTISV</sequence>
<dbReference type="GO" id="GO:0000139">
    <property type="term" value="C:Golgi membrane"/>
    <property type="evidence" value="ECO:0007669"/>
    <property type="project" value="UniProtKB-SubCell"/>
</dbReference>
<organism evidence="11 12">
    <name type="scientific">Arabidopsis arenosa</name>
    <name type="common">Sand rock-cress</name>
    <name type="synonym">Cardaminopsis arenosa</name>
    <dbReference type="NCBI Taxonomy" id="38785"/>
    <lineage>
        <taxon>Eukaryota</taxon>
        <taxon>Viridiplantae</taxon>
        <taxon>Streptophyta</taxon>
        <taxon>Embryophyta</taxon>
        <taxon>Tracheophyta</taxon>
        <taxon>Spermatophyta</taxon>
        <taxon>Magnoliopsida</taxon>
        <taxon>eudicotyledons</taxon>
        <taxon>Gunneridae</taxon>
        <taxon>Pentapetalae</taxon>
        <taxon>rosids</taxon>
        <taxon>malvids</taxon>
        <taxon>Brassicales</taxon>
        <taxon>Brassicaceae</taxon>
        <taxon>Camelineae</taxon>
        <taxon>Arabidopsis</taxon>
    </lineage>
</organism>
<dbReference type="Pfam" id="PF17862">
    <property type="entry name" value="AAA_lid_3"/>
    <property type="match status" value="1"/>
</dbReference>
<keyword evidence="7" id="KW-0472">Membrane</keyword>
<dbReference type="PROSITE" id="PS00674">
    <property type="entry name" value="AAA"/>
    <property type="match status" value="1"/>
</dbReference>
<keyword evidence="4" id="KW-0813">Transport</keyword>
<evidence type="ECO:0000313" key="12">
    <source>
        <dbReference type="Proteomes" id="UP000682877"/>
    </source>
</evidence>
<gene>
    <name evidence="11" type="ORF">AARE701A_LOCUS18542</name>
</gene>
<feature type="compositionally biased region" description="Low complexity" evidence="9">
    <location>
        <begin position="1139"/>
        <end position="1152"/>
    </location>
</feature>
<dbReference type="Gene3D" id="1.10.8.60">
    <property type="match status" value="1"/>
</dbReference>